<sequence length="43" mass="4676">MARSLSDRAINKLARIKKIIGIFNGAIEAGNTSIKIDFLSNTL</sequence>
<keyword evidence="2" id="KW-1185">Reference proteome</keyword>
<comment type="caution">
    <text evidence="1">The sequence shown here is derived from an EMBL/GenBank/DDBJ whole genome shotgun (WGS) entry which is preliminary data.</text>
</comment>
<reference evidence="1 2" key="1">
    <citation type="submission" date="2023-09" db="EMBL/GenBank/DDBJ databases">
        <authorList>
            <person name="Rey-Velasco X."/>
        </authorList>
    </citation>
    <scope>NUCLEOTIDE SEQUENCE [LARGE SCALE GENOMIC DNA]</scope>
    <source>
        <strain evidence="1 2">W431</strain>
    </source>
</reference>
<organism evidence="1 2">
    <name type="scientific">Thalassotalea castellviae</name>
    <dbReference type="NCBI Taxonomy" id="3075612"/>
    <lineage>
        <taxon>Bacteria</taxon>
        <taxon>Pseudomonadati</taxon>
        <taxon>Pseudomonadota</taxon>
        <taxon>Gammaproteobacteria</taxon>
        <taxon>Alteromonadales</taxon>
        <taxon>Colwelliaceae</taxon>
        <taxon>Thalassotalea</taxon>
    </lineage>
</organism>
<accession>A0ABU3A0F2</accession>
<protein>
    <submittedName>
        <fullName evidence="1">Uncharacterized protein</fullName>
    </submittedName>
</protein>
<proteinExistence type="predicted"/>
<dbReference type="RefSeq" id="WP_311580218.1">
    <property type="nucleotide sequence ID" value="NZ_JAVRIF010000003.1"/>
</dbReference>
<evidence type="ECO:0000313" key="1">
    <source>
        <dbReference type="EMBL" id="MDT0603654.1"/>
    </source>
</evidence>
<name>A0ABU3A0F2_9GAMM</name>
<dbReference type="Proteomes" id="UP001266357">
    <property type="component" value="Unassembled WGS sequence"/>
</dbReference>
<dbReference type="EMBL" id="JAVRIF010000003">
    <property type="protein sequence ID" value="MDT0603654.1"/>
    <property type="molecule type" value="Genomic_DNA"/>
</dbReference>
<evidence type="ECO:0000313" key="2">
    <source>
        <dbReference type="Proteomes" id="UP001266357"/>
    </source>
</evidence>
<gene>
    <name evidence="1" type="ORF">RM573_08605</name>
</gene>